<accession>A0ABP7E9D0</accession>
<keyword evidence="1" id="KW-1133">Transmembrane helix</keyword>
<keyword evidence="1" id="KW-0472">Membrane</keyword>
<protein>
    <recommendedName>
        <fullName evidence="4">ABC transporter permease</fullName>
    </recommendedName>
</protein>
<feature type="transmembrane region" description="Helical" evidence="1">
    <location>
        <begin position="31"/>
        <end position="51"/>
    </location>
</feature>
<dbReference type="RefSeq" id="WP_344895372.1">
    <property type="nucleotide sequence ID" value="NZ_BAAAZP010000226.1"/>
</dbReference>
<sequence>MTTDTRIARRIPFGRLVRVETRKMLDTRTSVIMTGTLILLALALVAGRGIATGPANLFTLAGTAAIALGVLLPVLGILTVTGEWSHRTALTTFALEPRRGRVLVAKCVPVLAAAVVACLLALLVAVPVTAVAAAVHGVEATWRLEPGAVLGWIATMVILTAQGLAMGMLLLNAPAAIVISLVNPMAWGFVGQLGGAGEFLTEWFDLNTTTNALIDGRMTGGDLARLATSVLVWVVIPMGAGVLRVLRREVR</sequence>
<evidence type="ECO:0000313" key="3">
    <source>
        <dbReference type="Proteomes" id="UP001500902"/>
    </source>
</evidence>
<dbReference type="EMBL" id="BAAAZP010000226">
    <property type="protein sequence ID" value="GAA3715124.1"/>
    <property type="molecule type" value="Genomic_DNA"/>
</dbReference>
<gene>
    <name evidence="2" type="ORF">GCM10022224_096040</name>
</gene>
<dbReference type="Proteomes" id="UP001500902">
    <property type="component" value="Unassembled WGS sequence"/>
</dbReference>
<feature type="transmembrane region" description="Helical" evidence="1">
    <location>
        <begin position="169"/>
        <end position="190"/>
    </location>
</feature>
<evidence type="ECO:0000256" key="1">
    <source>
        <dbReference type="SAM" id="Phobius"/>
    </source>
</evidence>
<proteinExistence type="predicted"/>
<evidence type="ECO:0008006" key="4">
    <source>
        <dbReference type="Google" id="ProtNLM"/>
    </source>
</evidence>
<feature type="transmembrane region" description="Helical" evidence="1">
    <location>
        <begin position="57"/>
        <end position="81"/>
    </location>
</feature>
<feature type="transmembrane region" description="Helical" evidence="1">
    <location>
        <begin position="226"/>
        <end position="246"/>
    </location>
</feature>
<keyword evidence="1" id="KW-0812">Transmembrane</keyword>
<feature type="transmembrane region" description="Helical" evidence="1">
    <location>
        <begin position="102"/>
        <end position="135"/>
    </location>
</feature>
<keyword evidence="3" id="KW-1185">Reference proteome</keyword>
<reference evidence="3" key="1">
    <citation type="journal article" date="2019" name="Int. J. Syst. Evol. Microbiol.">
        <title>The Global Catalogue of Microorganisms (GCM) 10K type strain sequencing project: providing services to taxonomists for standard genome sequencing and annotation.</title>
        <authorList>
            <consortium name="The Broad Institute Genomics Platform"/>
            <consortium name="The Broad Institute Genome Sequencing Center for Infectious Disease"/>
            <person name="Wu L."/>
            <person name="Ma J."/>
        </authorList>
    </citation>
    <scope>NUCLEOTIDE SEQUENCE [LARGE SCALE GENOMIC DNA]</scope>
    <source>
        <strain evidence="3">JCM 16904</strain>
    </source>
</reference>
<name>A0ABP7E9D0_9ACTN</name>
<organism evidence="2 3">
    <name type="scientific">Nonomuraea antimicrobica</name>
    <dbReference type="NCBI Taxonomy" id="561173"/>
    <lineage>
        <taxon>Bacteria</taxon>
        <taxon>Bacillati</taxon>
        <taxon>Actinomycetota</taxon>
        <taxon>Actinomycetes</taxon>
        <taxon>Streptosporangiales</taxon>
        <taxon>Streptosporangiaceae</taxon>
        <taxon>Nonomuraea</taxon>
    </lineage>
</organism>
<feature type="transmembrane region" description="Helical" evidence="1">
    <location>
        <begin position="147"/>
        <end position="164"/>
    </location>
</feature>
<comment type="caution">
    <text evidence="2">The sequence shown here is derived from an EMBL/GenBank/DDBJ whole genome shotgun (WGS) entry which is preliminary data.</text>
</comment>
<evidence type="ECO:0000313" key="2">
    <source>
        <dbReference type="EMBL" id="GAA3715124.1"/>
    </source>
</evidence>